<dbReference type="Proteomes" id="UP000034680">
    <property type="component" value="Unassembled WGS sequence"/>
</dbReference>
<feature type="region of interest" description="Disordered" evidence="1">
    <location>
        <begin position="71"/>
        <end position="130"/>
    </location>
</feature>
<evidence type="ECO:0000313" key="3">
    <source>
        <dbReference type="Proteomes" id="UP000034680"/>
    </source>
</evidence>
<feature type="compositionally biased region" description="Low complexity" evidence="1">
    <location>
        <begin position="102"/>
        <end position="116"/>
    </location>
</feature>
<keyword evidence="3" id="KW-1185">Reference proteome</keyword>
<name>A0A0G2FF79_9PEZI</name>
<reference evidence="2 3" key="2">
    <citation type="submission" date="2015-05" db="EMBL/GenBank/DDBJ databases">
        <authorList>
            <person name="Morales-Cruz A."/>
            <person name="Amrine K.C."/>
            <person name="Cantu D."/>
        </authorList>
    </citation>
    <scope>NUCLEOTIDE SEQUENCE [LARGE SCALE GENOMIC DNA]</scope>
    <source>
        <strain evidence="2">DA912</strain>
    </source>
</reference>
<reference evidence="2 3" key="1">
    <citation type="submission" date="2015-05" db="EMBL/GenBank/DDBJ databases">
        <title>Distinctive expansion of gene families associated with plant cell wall degradation and secondary metabolism in the genomes of grapevine trunk pathogens.</title>
        <authorList>
            <person name="Lawrence D.P."/>
            <person name="Travadon R."/>
            <person name="Rolshausen P.E."/>
            <person name="Baumgartner K."/>
        </authorList>
    </citation>
    <scope>NUCLEOTIDE SEQUENCE [LARGE SCALE GENOMIC DNA]</scope>
    <source>
        <strain evidence="2">DA912</strain>
    </source>
</reference>
<comment type="caution">
    <text evidence="2">The sequence shown here is derived from an EMBL/GenBank/DDBJ whole genome shotgun (WGS) entry which is preliminary data.</text>
</comment>
<gene>
    <name evidence="2" type="ORF">UCDDA912_g06796</name>
</gene>
<protein>
    <submittedName>
        <fullName evidence="2">Uncharacterized protein</fullName>
    </submittedName>
</protein>
<proteinExistence type="predicted"/>
<accession>A0A0G2FF79</accession>
<sequence length="130" mass="14520">MGDSKLDAKWQLMKDFANLTNTSVPNARAQWKDLCSRLMELPRLPRENPSPEQPDGPEEIIQDYIIVKDEVGDASAADDADERDKEDELKARRKARTKRNAKQAAKPSILDGVGVDLDGEDNTEVTKKGQ</sequence>
<dbReference type="OrthoDB" id="10512497at2759"/>
<dbReference type="AlphaFoldDB" id="A0A0G2FF79"/>
<evidence type="ECO:0000256" key="1">
    <source>
        <dbReference type="SAM" id="MobiDB-lite"/>
    </source>
</evidence>
<evidence type="ECO:0000313" key="2">
    <source>
        <dbReference type="EMBL" id="KKY33197.1"/>
    </source>
</evidence>
<feature type="compositionally biased region" description="Basic residues" evidence="1">
    <location>
        <begin position="91"/>
        <end position="101"/>
    </location>
</feature>
<dbReference type="EMBL" id="LCUC01000251">
    <property type="protein sequence ID" value="KKY33197.1"/>
    <property type="molecule type" value="Genomic_DNA"/>
</dbReference>
<organism evidence="2 3">
    <name type="scientific">Diaporthe ampelina</name>
    <dbReference type="NCBI Taxonomy" id="1214573"/>
    <lineage>
        <taxon>Eukaryota</taxon>
        <taxon>Fungi</taxon>
        <taxon>Dikarya</taxon>
        <taxon>Ascomycota</taxon>
        <taxon>Pezizomycotina</taxon>
        <taxon>Sordariomycetes</taxon>
        <taxon>Sordariomycetidae</taxon>
        <taxon>Diaporthales</taxon>
        <taxon>Diaporthaceae</taxon>
        <taxon>Diaporthe</taxon>
    </lineage>
</organism>